<evidence type="ECO:0000313" key="1">
    <source>
        <dbReference type="EMBL" id="ERI06844.1"/>
    </source>
</evidence>
<keyword evidence="2" id="KW-1185">Reference proteome</keyword>
<comment type="caution">
    <text evidence="1">The sequence shown here is derived from an EMBL/GenBank/DDBJ whole genome shotgun (WGS) entry which is preliminary data.</text>
</comment>
<organism evidence="1 2">
    <name type="scientific">Aneurinibacillus aneurinilyticus ATCC 12856</name>
    <dbReference type="NCBI Taxonomy" id="649747"/>
    <lineage>
        <taxon>Bacteria</taxon>
        <taxon>Bacillati</taxon>
        <taxon>Bacillota</taxon>
        <taxon>Bacilli</taxon>
        <taxon>Bacillales</taxon>
        <taxon>Paenibacillaceae</taxon>
        <taxon>Aneurinibacillus group</taxon>
        <taxon>Aneurinibacillus</taxon>
    </lineage>
</organism>
<dbReference type="HOGENOM" id="CLU_2462392_0_0_9"/>
<proteinExistence type="predicted"/>
<name>U1WE81_ANEAE</name>
<dbReference type="Proteomes" id="UP000016511">
    <property type="component" value="Unassembled WGS sequence"/>
</dbReference>
<evidence type="ECO:0000313" key="2">
    <source>
        <dbReference type="Proteomes" id="UP000016511"/>
    </source>
</evidence>
<dbReference type="AlphaFoldDB" id="U1WE81"/>
<sequence>MTHIHLLFLLYTKDVNSNIVPLYFKKVVVFLGTIFCLSKQTIKKPSPLRKDRRRKNLHCDYFPQRSALDPNFKFSINEFIRFTFFIGD</sequence>
<reference evidence="1 2" key="1">
    <citation type="submission" date="2013-08" db="EMBL/GenBank/DDBJ databases">
        <authorList>
            <person name="Weinstock G."/>
            <person name="Sodergren E."/>
            <person name="Wylie T."/>
            <person name="Fulton L."/>
            <person name="Fulton R."/>
            <person name="Fronick C."/>
            <person name="O'Laughlin M."/>
            <person name="Godfrey J."/>
            <person name="Miner T."/>
            <person name="Herter B."/>
            <person name="Appelbaum E."/>
            <person name="Cordes M."/>
            <person name="Lek S."/>
            <person name="Wollam A."/>
            <person name="Pepin K.H."/>
            <person name="Palsikar V.B."/>
            <person name="Mitreva M."/>
            <person name="Wilson R.K."/>
        </authorList>
    </citation>
    <scope>NUCLEOTIDE SEQUENCE [LARGE SCALE GENOMIC DNA]</scope>
    <source>
        <strain evidence="1 2">ATCC 12856</strain>
    </source>
</reference>
<protein>
    <submittedName>
        <fullName evidence="1">Uncharacterized protein</fullName>
    </submittedName>
</protein>
<gene>
    <name evidence="1" type="ORF">HMPREF0083_05086</name>
</gene>
<dbReference type="EMBL" id="AWSJ01000310">
    <property type="protein sequence ID" value="ERI06844.1"/>
    <property type="molecule type" value="Genomic_DNA"/>
</dbReference>
<accession>U1WE81</accession>